<feature type="non-terminal residue" evidence="1">
    <location>
        <position position="1"/>
    </location>
</feature>
<dbReference type="PANTHER" id="PTHR16525">
    <property type="entry name" value="PROTEIN C12ORF4"/>
    <property type="match status" value="1"/>
</dbReference>
<dbReference type="PANTHER" id="PTHR16525:SF0">
    <property type="entry name" value="PROTEIN C12ORF4"/>
    <property type="match status" value="1"/>
</dbReference>
<dbReference type="OrthoDB" id="415359at2759"/>
<dbReference type="GO" id="GO:0005737">
    <property type="term" value="C:cytoplasm"/>
    <property type="evidence" value="ECO:0007669"/>
    <property type="project" value="TreeGrafter"/>
</dbReference>
<reference evidence="1" key="1">
    <citation type="submission" date="2021-06" db="EMBL/GenBank/DDBJ databases">
        <authorList>
            <person name="Kallberg Y."/>
            <person name="Tangrot J."/>
            <person name="Rosling A."/>
        </authorList>
    </citation>
    <scope>NUCLEOTIDE SEQUENCE</scope>
    <source>
        <strain evidence="1">IN212</strain>
    </source>
</reference>
<dbReference type="EMBL" id="CAJVPZ010007792">
    <property type="protein sequence ID" value="CAG8590485.1"/>
    <property type="molecule type" value="Genomic_DNA"/>
</dbReference>
<name>A0A9N9C7M3_9GLOM</name>
<evidence type="ECO:0000313" key="2">
    <source>
        <dbReference type="Proteomes" id="UP000789396"/>
    </source>
</evidence>
<gene>
    <name evidence="1" type="ORF">RFULGI_LOCUS6208</name>
</gene>
<accession>A0A9N9C7M3</accession>
<dbReference type="InterPro" id="IPR019311">
    <property type="entry name" value="Fy-3"/>
</dbReference>
<proteinExistence type="predicted"/>
<dbReference type="Proteomes" id="UP000789396">
    <property type="component" value="Unassembled WGS sequence"/>
</dbReference>
<evidence type="ECO:0000313" key="1">
    <source>
        <dbReference type="EMBL" id="CAG8590485.1"/>
    </source>
</evidence>
<dbReference type="Pfam" id="PF10154">
    <property type="entry name" value="Fy-3"/>
    <property type="match status" value="3"/>
</dbReference>
<sequence length="204" mass="23317">SFTISLGNQVKSTHNLRLLASDIDDMLKSSNDEARGTAYRAQTAANLYSQDLTAIVLLLTPKDWPKYKFGQSANKESTEFHFDNIETQFEAIENDFPAESNGVIPVKEGDFFITKHSNLPLVHVAFHLVIDFEYPTIQENILCRRGELVLKCIKGFMMENSRIPKRKADKEEETKTVQFLLPKNANEQQFNSQRQWLIDTFGAN</sequence>
<protein>
    <submittedName>
        <fullName evidence="1">8893_t:CDS:1</fullName>
    </submittedName>
</protein>
<keyword evidence="2" id="KW-1185">Reference proteome</keyword>
<comment type="caution">
    <text evidence="1">The sequence shown here is derived from an EMBL/GenBank/DDBJ whole genome shotgun (WGS) entry which is preliminary data.</text>
</comment>
<dbReference type="AlphaFoldDB" id="A0A9N9C7M3"/>
<organism evidence="1 2">
    <name type="scientific">Racocetra fulgida</name>
    <dbReference type="NCBI Taxonomy" id="60492"/>
    <lineage>
        <taxon>Eukaryota</taxon>
        <taxon>Fungi</taxon>
        <taxon>Fungi incertae sedis</taxon>
        <taxon>Mucoromycota</taxon>
        <taxon>Glomeromycotina</taxon>
        <taxon>Glomeromycetes</taxon>
        <taxon>Diversisporales</taxon>
        <taxon>Gigasporaceae</taxon>
        <taxon>Racocetra</taxon>
    </lineage>
</organism>